<organism evidence="1 2">
    <name type="scientific">Saccharomyces eubayanus</name>
    <name type="common">Yeast</name>
    <dbReference type="NCBI Taxonomy" id="1080349"/>
    <lineage>
        <taxon>Eukaryota</taxon>
        <taxon>Fungi</taxon>
        <taxon>Dikarya</taxon>
        <taxon>Ascomycota</taxon>
        <taxon>Saccharomycotina</taxon>
        <taxon>Saccharomycetes</taxon>
        <taxon>Saccharomycetales</taxon>
        <taxon>Saccharomycetaceae</taxon>
        <taxon>Saccharomyces</taxon>
    </lineage>
</organism>
<proteinExistence type="predicted"/>
<accession>A0ABN8VJ99</accession>
<protein>
    <submittedName>
        <fullName evidence="1">Uncharacterized protein</fullName>
    </submittedName>
</protein>
<gene>
    <name evidence="1" type="primary">U6500P02310</name>
    <name evidence="1" type="ORF">SEUBUCD650_0P02310</name>
</gene>
<dbReference type="EMBL" id="OX291506">
    <property type="protein sequence ID" value="CAI1764289.1"/>
    <property type="molecule type" value="Genomic_DNA"/>
</dbReference>
<evidence type="ECO:0000313" key="1">
    <source>
        <dbReference type="EMBL" id="CAI1764289.1"/>
    </source>
</evidence>
<evidence type="ECO:0000313" key="2">
    <source>
        <dbReference type="Proteomes" id="UP001152964"/>
    </source>
</evidence>
<name>A0ABN8VJ99_SACEU</name>
<sequence length="69" mass="7654">MSGVIQKKKTKIINALQNPELTRLIEDPANLGISLHFPISSLLKSNKCTPVPKLSTYSLTSNGFKDWRA</sequence>
<reference evidence="1" key="1">
    <citation type="submission" date="2022-08" db="EMBL/GenBank/DDBJ databases">
        <authorList>
            <person name="Byrne P K."/>
        </authorList>
    </citation>
    <scope>NUCLEOTIDE SEQUENCE</scope>
    <source>
        <strain evidence="1">UCD650</strain>
    </source>
</reference>
<keyword evidence="2" id="KW-1185">Reference proteome</keyword>
<dbReference type="Proteomes" id="UP001152964">
    <property type="component" value="Chromosome 16"/>
</dbReference>